<dbReference type="InterPro" id="IPR025391">
    <property type="entry name" value="DUF4123"/>
</dbReference>
<accession>A0ABX0FF73</accession>
<feature type="domain" description="DUF4123" evidence="1">
    <location>
        <begin position="6"/>
        <end position="125"/>
    </location>
</feature>
<dbReference type="Proteomes" id="UP000666369">
    <property type="component" value="Unassembled WGS sequence"/>
</dbReference>
<evidence type="ECO:0000313" key="3">
    <source>
        <dbReference type="Proteomes" id="UP000666369"/>
    </source>
</evidence>
<reference evidence="3" key="1">
    <citation type="submission" date="2023-07" db="EMBL/GenBank/DDBJ databases">
        <title>Duganella aceri sp. nov., isolated from tree sap.</title>
        <authorList>
            <person name="Kim I.S."/>
        </authorList>
    </citation>
    <scope>NUCLEOTIDE SEQUENCE [LARGE SCALE GENOMIC DNA]</scope>
    <source>
        <strain evidence="3">SAP-35</strain>
    </source>
</reference>
<evidence type="ECO:0000259" key="1">
    <source>
        <dbReference type="Pfam" id="PF13503"/>
    </source>
</evidence>
<dbReference type="Pfam" id="PF13503">
    <property type="entry name" value="DUF4123"/>
    <property type="match status" value="1"/>
</dbReference>
<name>A0ABX0FF73_9BURK</name>
<organism evidence="2 3">
    <name type="scientific">Duganella aceris</name>
    <dbReference type="NCBI Taxonomy" id="2703883"/>
    <lineage>
        <taxon>Bacteria</taxon>
        <taxon>Pseudomonadati</taxon>
        <taxon>Pseudomonadota</taxon>
        <taxon>Betaproteobacteria</taxon>
        <taxon>Burkholderiales</taxon>
        <taxon>Oxalobacteraceae</taxon>
        <taxon>Telluria group</taxon>
        <taxon>Duganella</taxon>
    </lineage>
</organism>
<gene>
    <name evidence="2" type="ORF">GW587_02755</name>
</gene>
<comment type="caution">
    <text evidence="2">The sequence shown here is derived from an EMBL/GenBank/DDBJ whole genome shotgun (WGS) entry which is preliminary data.</text>
</comment>
<evidence type="ECO:0000313" key="2">
    <source>
        <dbReference type="EMBL" id="NGZ83179.1"/>
    </source>
</evidence>
<proteinExistence type="predicted"/>
<dbReference type="RefSeq" id="WP_166098230.1">
    <property type="nucleotide sequence ID" value="NZ_JAADJT010000001.1"/>
</dbReference>
<sequence>MSDHAYAVVDPAALEDLPAGIRSVALVPASLAASEHLMPRLIELRGMPDALAGALLEALFQAQVAGEPPPVALMVQSDLGAEEFARYWNTLQLATPQPGRQAWLRVHDPRVLHQMLRILNAAQRRKLFGRSEYFTYWAGDQWLTAYADDEAAPGAAAWDWTRVERIGSINRALSGAGLRDAAALTTQGALAEQLIERAGARHGLTRQDDIVEFATRGLTTRATFDDHPAIAARIQPDDDSSLADRLALVDDSVWNALRPPFNTQ</sequence>
<keyword evidence="3" id="KW-1185">Reference proteome</keyword>
<protein>
    <submittedName>
        <fullName evidence="2">DUF4123 domain-containing protein</fullName>
    </submittedName>
</protein>
<dbReference type="EMBL" id="JAADJT010000001">
    <property type="protein sequence ID" value="NGZ83179.1"/>
    <property type="molecule type" value="Genomic_DNA"/>
</dbReference>